<dbReference type="GO" id="GO:0030311">
    <property type="term" value="P:poly-N-acetyllactosamine biosynthetic process"/>
    <property type="evidence" value="ECO:0007669"/>
    <property type="project" value="TreeGrafter"/>
</dbReference>
<evidence type="ECO:0000256" key="4">
    <source>
        <dbReference type="ARBA" id="ARBA00022676"/>
    </source>
</evidence>
<dbReference type="Proteomes" id="UP000694680">
    <property type="component" value="Chromosome 7"/>
</dbReference>
<evidence type="ECO:0000256" key="13">
    <source>
        <dbReference type="RuleBase" id="RU363063"/>
    </source>
</evidence>
<organism evidence="14 15">
    <name type="scientific">Gouania willdenowi</name>
    <name type="common">Blunt-snouted clingfish</name>
    <name type="synonym">Lepadogaster willdenowi</name>
    <dbReference type="NCBI Taxonomy" id="441366"/>
    <lineage>
        <taxon>Eukaryota</taxon>
        <taxon>Metazoa</taxon>
        <taxon>Chordata</taxon>
        <taxon>Craniata</taxon>
        <taxon>Vertebrata</taxon>
        <taxon>Euteleostomi</taxon>
        <taxon>Actinopterygii</taxon>
        <taxon>Neopterygii</taxon>
        <taxon>Teleostei</taxon>
        <taxon>Neoteleostei</taxon>
        <taxon>Acanthomorphata</taxon>
        <taxon>Ovalentaria</taxon>
        <taxon>Blenniimorphae</taxon>
        <taxon>Blenniiformes</taxon>
        <taxon>Gobiesocoidei</taxon>
        <taxon>Gobiesocidae</taxon>
        <taxon>Gobiesocinae</taxon>
        <taxon>Gouania</taxon>
    </lineage>
</organism>
<keyword evidence="5" id="KW-0808">Transferase</keyword>
<evidence type="ECO:0000256" key="2">
    <source>
        <dbReference type="ARBA" id="ARBA00004922"/>
    </source>
</evidence>
<keyword evidence="15" id="KW-1185">Reference proteome</keyword>
<dbReference type="Ensembl" id="ENSGWIT00000014286.1">
    <property type="protein sequence ID" value="ENSGWIP00000012838.1"/>
    <property type="gene ID" value="ENSGWIG00000007418.1"/>
</dbReference>
<evidence type="ECO:0000256" key="5">
    <source>
        <dbReference type="ARBA" id="ARBA00022679"/>
    </source>
</evidence>
<dbReference type="PANTHER" id="PTHR11214">
    <property type="entry name" value="BETA-1,3-N-ACETYLGLUCOSAMINYLTRANSFERASE"/>
    <property type="match status" value="1"/>
</dbReference>
<dbReference type="GO" id="GO:0008194">
    <property type="term" value="F:UDP-glycosyltransferase activity"/>
    <property type="evidence" value="ECO:0007669"/>
    <property type="project" value="TreeGrafter"/>
</dbReference>
<keyword evidence="4 13" id="KW-0328">Glycosyltransferase</keyword>
<protein>
    <recommendedName>
        <fullName evidence="13">Hexosyltransferase</fullName>
        <ecNumber evidence="13">2.4.1.-</ecNumber>
    </recommendedName>
</protein>
<comment type="subcellular location">
    <subcellularLocation>
        <location evidence="1 13">Golgi apparatus membrane</location>
        <topology evidence="1 13">Single-pass type II membrane protein</topology>
    </subcellularLocation>
</comment>
<evidence type="ECO:0000313" key="15">
    <source>
        <dbReference type="Proteomes" id="UP000694680"/>
    </source>
</evidence>
<dbReference type="GO" id="GO:0006629">
    <property type="term" value="P:lipid metabolic process"/>
    <property type="evidence" value="ECO:0007669"/>
    <property type="project" value="UniProtKB-KW"/>
</dbReference>
<keyword evidence="8 13" id="KW-1133">Transmembrane helix</keyword>
<dbReference type="PANTHER" id="PTHR11214:SF291">
    <property type="entry name" value="HEXOSYLTRANSFERASE"/>
    <property type="match status" value="1"/>
</dbReference>
<sequence length="396" mass="46289">DECRIAVCVQTAFRAGALSLLKTLLSLSLVCAFFLIIYELKVLEKKYLKKTTWCGSECFLSKKEVVRVTSESPRAKKEVDDFPQISNGSWDAQVLNCSEDTSVRTKDWFHRLDSRFHQFILHRHCRYYPMLINHPEKCTDGEVHLLMVVKSLIEQHDRREAVRKTWGQERTVDGRKITTLFLLGTPSTGKDSKNLQKLIQSEDLIYKDILQWDFMDTFYNLTLKEVNFLKWFNIYCPNVQFIFKGDDDVFVNTHNLLELISFKKKHHKEATLFVGNAKFKIIPIRNRQSKYYIPKDMYDKLYPPFIAGGGFVMSSQLARRLFVSSEDLELFPLDDVFLGMCLQKLHLAPEMHPAFRAVSKRVSPCVYRKMIVVHKFIGQELLDIWRLVHNEELVCA</sequence>
<dbReference type="GO" id="GO:0000139">
    <property type="term" value="C:Golgi membrane"/>
    <property type="evidence" value="ECO:0007669"/>
    <property type="project" value="UniProtKB-SubCell"/>
</dbReference>
<keyword evidence="12" id="KW-0325">Glycoprotein</keyword>
<comment type="similarity">
    <text evidence="3 13">Belongs to the glycosyltransferase 31 family.</text>
</comment>
<reference evidence="14" key="1">
    <citation type="submission" date="2020-06" db="EMBL/GenBank/DDBJ databases">
        <authorList>
            <consortium name="Wellcome Sanger Institute Data Sharing"/>
        </authorList>
    </citation>
    <scope>NUCLEOTIDE SEQUENCE [LARGE SCALE GENOMIC DNA]</scope>
</reference>
<feature type="transmembrane region" description="Helical" evidence="13">
    <location>
        <begin position="20"/>
        <end position="40"/>
    </location>
</feature>
<keyword evidence="10" id="KW-0443">Lipid metabolism</keyword>
<dbReference type="GO" id="GO:0006493">
    <property type="term" value="P:protein O-linked glycosylation"/>
    <property type="evidence" value="ECO:0007669"/>
    <property type="project" value="TreeGrafter"/>
</dbReference>
<evidence type="ECO:0000256" key="7">
    <source>
        <dbReference type="ARBA" id="ARBA00022968"/>
    </source>
</evidence>
<evidence type="ECO:0000256" key="3">
    <source>
        <dbReference type="ARBA" id="ARBA00008661"/>
    </source>
</evidence>
<name>A0A8C5DWJ2_GOUWI</name>
<keyword evidence="9 13" id="KW-0333">Golgi apparatus</keyword>
<evidence type="ECO:0000256" key="12">
    <source>
        <dbReference type="ARBA" id="ARBA00023180"/>
    </source>
</evidence>
<dbReference type="Pfam" id="PF01762">
    <property type="entry name" value="Galactosyl_T"/>
    <property type="match status" value="1"/>
</dbReference>
<reference evidence="14" key="3">
    <citation type="submission" date="2025-09" db="UniProtKB">
        <authorList>
            <consortium name="Ensembl"/>
        </authorList>
    </citation>
    <scope>IDENTIFICATION</scope>
</reference>
<dbReference type="Gene3D" id="3.90.550.50">
    <property type="match status" value="1"/>
</dbReference>
<dbReference type="FunFam" id="3.90.550.50:FF:000001">
    <property type="entry name" value="Hexosyltransferase"/>
    <property type="match status" value="1"/>
</dbReference>
<evidence type="ECO:0000313" key="14">
    <source>
        <dbReference type="Ensembl" id="ENSGWIP00000012838.1"/>
    </source>
</evidence>
<evidence type="ECO:0000256" key="9">
    <source>
        <dbReference type="ARBA" id="ARBA00023034"/>
    </source>
</evidence>
<evidence type="ECO:0000256" key="6">
    <source>
        <dbReference type="ARBA" id="ARBA00022692"/>
    </source>
</evidence>
<evidence type="ECO:0000256" key="8">
    <source>
        <dbReference type="ARBA" id="ARBA00022989"/>
    </source>
</evidence>
<accession>A0A8C5DWJ2</accession>
<keyword evidence="6 13" id="KW-0812">Transmembrane</keyword>
<dbReference type="GO" id="GO:0016758">
    <property type="term" value="F:hexosyltransferase activity"/>
    <property type="evidence" value="ECO:0007669"/>
    <property type="project" value="InterPro"/>
</dbReference>
<dbReference type="EC" id="2.4.1.-" evidence="13"/>
<dbReference type="InterPro" id="IPR002659">
    <property type="entry name" value="Glyco_trans_31"/>
</dbReference>
<evidence type="ECO:0000256" key="11">
    <source>
        <dbReference type="ARBA" id="ARBA00023136"/>
    </source>
</evidence>
<keyword evidence="7 13" id="KW-0735">Signal-anchor</keyword>
<keyword evidence="11 13" id="KW-0472">Membrane</keyword>
<reference evidence="14" key="2">
    <citation type="submission" date="2025-08" db="UniProtKB">
        <authorList>
            <consortium name="Ensembl"/>
        </authorList>
    </citation>
    <scope>IDENTIFICATION</scope>
</reference>
<comment type="pathway">
    <text evidence="2">Protein modification; protein glycosylation.</text>
</comment>
<proteinExistence type="inferred from homology"/>
<evidence type="ECO:0000256" key="1">
    <source>
        <dbReference type="ARBA" id="ARBA00004323"/>
    </source>
</evidence>
<dbReference type="AlphaFoldDB" id="A0A8C5DWJ2"/>
<evidence type="ECO:0000256" key="10">
    <source>
        <dbReference type="ARBA" id="ARBA00023098"/>
    </source>
</evidence>